<evidence type="ECO:0000313" key="9">
    <source>
        <dbReference type="Proteomes" id="UP000785679"/>
    </source>
</evidence>
<keyword evidence="2" id="KW-0001">2Fe-2S</keyword>
<dbReference type="Gene3D" id="3.10.20.30">
    <property type="match status" value="1"/>
</dbReference>
<proteinExistence type="inferred from homology"/>
<dbReference type="GO" id="GO:0140647">
    <property type="term" value="P:P450-containing electron transport chain"/>
    <property type="evidence" value="ECO:0007669"/>
    <property type="project" value="InterPro"/>
</dbReference>
<keyword evidence="9" id="KW-1185">Reference proteome</keyword>
<comment type="cofactor">
    <cofactor evidence="6">
        <name>[2Fe-2S] cluster</name>
        <dbReference type="ChEBI" id="CHEBI:190135"/>
    </cofactor>
</comment>
<evidence type="ECO:0000259" key="7">
    <source>
        <dbReference type="PROSITE" id="PS51085"/>
    </source>
</evidence>
<organism evidence="8 9">
    <name type="scientific">Halteria grandinella</name>
    <dbReference type="NCBI Taxonomy" id="5974"/>
    <lineage>
        <taxon>Eukaryota</taxon>
        <taxon>Sar</taxon>
        <taxon>Alveolata</taxon>
        <taxon>Ciliophora</taxon>
        <taxon>Intramacronucleata</taxon>
        <taxon>Spirotrichea</taxon>
        <taxon>Stichotrichia</taxon>
        <taxon>Sporadotrichida</taxon>
        <taxon>Halteriidae</taxon>
        <taxon>Halteria</taxon>
    </lineage>
</organism>
<keyword evidence="5" id="KW-0411">Iron-sulfur</keyword>
<dbReference type="PANTHER" id="PTHR23426">
    <property type="entry name" value="FERREDOXIN/ADRENODOXIN"/>
    <property type="match status" value="1"/>
</dbReference>
<keyword evidence="3" id="KW-0479">Metal-binding</keyword>
<feature type="domain" description="2Fe-2S ferredoxin-type" evidence="7">
    <location>
        <begin position="14"/>
        <end position="128"/>
    </location>
</feature>
<evidence type="ECO:0000256" key="3">
    <source>
        <dbReference type="ARBA" id="ARBA00022723"/>
    </source>
</evidence>
<evidence type="ECO:0000313" key="8">
    <source>
        <dbReference type="EMBL" id="TNV80523.1"/>
    </source>
</evidence>
<dbReference type="GO" id="GO:0046872">
    <property type="term" value="F:metal ion binding"/>
    <property type="evidence" value="ECO:0007669"/>
    <property type="project" value="UniProtKB-KW"/>
</dbReference>
<gene>
    <name evidence="8" type="ORF">FGO68_gene12945</name>
</gene>
<evidence type="ECO:0000256" key="4">
    <source>
        <dbReference type="ARBA" id="ARBA00023004"/>
    </source>
</evidence>
<dbReference type="GO" id="GO:0009055">
    <property type="term" value="F:electron transfer activity"/>
    <property type="evidence" value="ECO:0007669"/>
    <property type="project" value="TreeGrafter"/>
</dbReference>
<dbReference type="Proteomes" id="UP000785679">
    <property type="component" value="Unassembled WGS sequence"/>
</dbReference>
<dbReference type="GO" id="GO:0051537">
    <property type="term" value="F:2 iron, 2 sulfur cluster binding"/>
    <property type="evidence" value="ECO:0007669"/>
    <property type="project" value="UniProtKB-KW"/>
</dbReference>
<dbReference type="InterPro" id="IPR012675">
    <property type="entry name" value="Beta-grasp_dom_sf"/>
</dbReference>
<dbReference type="CDD" id="cd00207">
    <property type="entry name" value="fer2"/>
    <property type="match status" value="1"/>
</dbReference>
<dbReference type="OrthoDB" id="268593at2759"/>
<dbReference type="InterPro" id="IPR001055">
    <property type="entry name" value="Adrenodoxin-like"/>
</dbReference>
<evidence type="ECO:0000256" key="2">
    <source>
        <dbReference type="ARBA" id="ARBA00022714"/>
    </source>
</evidence>
<evidence type="ECO:0000256" key="5">
    <source>
        <dbReference type="ARBA" id="ARBA00023014"/>
    </source>
</evidence>
<sequence length="132" mass="15040">MKAIQYLAQPRFTRSVTFTVYRQNRQQEESLQVNAEEGKTLMDVLSECKQIKELDEFGLCGGELSCHTCRVHIRQGYAKIGQKPTVEEEDCFSLLGRVDYIEGVTRMACQIKVSKEMEGAVIEIPDEAFTQL</sequence>
<dbReference type="GO" id="GO:0005739">
    <property type="term" value="C:mitochondrion"/>
    <property type="evidence" value="ECO:0007669"/>
    <property type="project" value="TreeGrafter"/>
</dbReference>
<reference evidence="8" key="1">
    <citation type="submission" date="2019-06" db="EMBL/GenBank/DDBJ databases">
        <authorList>
            <person name="Zheng W."/>
        </authorList>
    </citation>
    <scope>NUCLEOTIDE SEQUENCE</scope>
    <source>
        <strain evidence="8">QDHG01</strain>
    </source>
</reference>
<dbReference type="PANTHER" id="PTHR23426:SF65">
    <property type="entry name" value="FERREDOXIN-2, MITOCHONDRIAL"/>
    <property type="match status" value="1"/>
</dbReference>
<dbReference type="AlphaFoldDB" id="A0A8J8T3W9"/>
<dbReference type="InterPro" id="IPR001041">
    <property type="entry name" value="2Fe-2S_ferredoxin-type"/>
</dbReference>
<dbReference type="InterPro" id="IPR036010">
    <property type="entry name" value="2Fe-2S_ferredoxin-like_sf"/>
</dbReference>
<dbReference type="EMBL" id="RRYP01007405">
    <property type="protein sequence ID" value="TNV80523.1"/>
    <property type="molecule type" value="Genomic_DNA"/>
</dbReference>
<evidence type="ECO:0000256" key="1">
    <source>
        <dbReference type="ARBA" id="ARBA00010914"/>
    </source>
</evidence>
<name>A0A8J8T3W9_HALGN</name>
<comment type="caution">
    <text evidence="8">The sequence shown here is derived from an EMBL/GenBank/DDBJ whole genome shotgun (WGS) entry which is preliminary data.</text>
</comment>
<evidence type="ECO:0000256" key="6">
    <source>
        <dbReference type="ARBA" id="ARBA00034078"/>
    </source>
</evidence>
<dbReference type="SUPFAM" id="SSF54292">
    <property type="entry name" value="2Fe-2S ferredoxin-like"/>
    <property type="match status" value="1"/>
</dbReference>
<protein>
    <recommendedName>
        <fullName evidence="7">2Fe-2S ferredoxin-type domain-containing protein</fullName>
    </recommendedName>
</protein>
<comment type="similarity">
    <text evidence="1">Belongs to the adrenodoxin/putidaredoxin family.</text>
</comment>
<keyword evidence="4" id="KW-0408">Iron</keyword>
<accession>A0A8J8T3W9</accession>
<dbReference type="PROSITE" id="PS51085">
    <property type="entry name" value="2FE2S_FER_2"/>
    <property type="match status" value="1"/>
</dbReference>